<evidence type="ECO:0000256" key="9">
    <source>
        <dbReference type="SAM" id="Phobius"/>
    </source>
</evidence>
<evidence type="ECO:0000313" key="12">
    <source>
        <dbReference type="Proteomes" id="UP001172737"/>
    </source>
</evidence>
<keyword evidence="3 11" id="KW-0808">Transferase</keyword>
<feature type="transmembrane region" description="Helical" evidence="9">
    <location>
        <begin position="95"/>
        <end position="114"/>
    </location>
</feature>
<feature type="compositionally biased region" description="Polar residues" evidence="8">
    <location>
        <begin position="452"/>
        <end position="463"/>
    </location>
</feature>
<evidence type="ECO:0000256" key="5">
    <source>
        <dbReference type="ARBA" id="ARBA00022989"/>
    </source>
</evidence>
<accession>A0AAW7LZX0</accession>
<dbReference type="EMBL" id="JAUHPX010000001">
    <property type="protein sequence ID" value="MDN4487159.1"/>
    <property type="molecule type" value="Genomic_DNA"/>
</dbReference>
<evidence type="ECO:0000256" key="8">
    <source>
        <dbReference type="SAM" id="MobiDB-lite"/>
    </source>
</evidence>
<feature type="transmembrane region" description="Helical" evidence="9">
    <location>
        <begin position="291"/>
        <end position="311"/>
    </location>
</feature>
<evidence type="ECO:0000256" key="6">
    <source>
        <dbReference type="ARBA" id="ARBA00023136"/>
    </source>
</evidence>
<feature type="transmembrane region" description="Helical" evidence="9">
    <location>
        <begin position="232"/>
        <end position="249"/>
    </location>
</feature>
<keyword evidence="12" id="KW-1185">Reference proteome</keyword>
<dbReference type="InterPro" id="IPR036514">
    <property type="entry name" value="SGNH_hydro_sf"/>
</dbReference>
<feature type="transmembrane region" description="Helical" evidence="9">
    <location>
        <begin position="190"/>
        <end position="212"/>
    </location>
</feature>
<dbReference type="RefSeq" id="WP_301120061.1">
    <property type="nucleotide sequence ID" value="NZ_JAUHPX010000001.1"/>
</dbReference>
<sequence length="633" mass="68077">MAVAAPPVVSRHRGSADDYSSTPMRIRGLDGLRAIAVAAVVVYHLGTGALPGGFLGVDVFFVISGFLITTLLMTERSRHGRIRFGRFYLRRARRLLPALLLMLAGSALLAATVARDAIEGFRGNVAAALLYVSNWWYIAQEQSYFELIGRGNMLAHLWSLAVEEQFYLVWPAVVALVWGIARARRSSVRLALLATAGTLAVLSTVAMTVMSIRHGFPLDADPTRVYFGTDTHAMSVLMGAVLAALWRPGRASARIAGGARGALGLMGVTLLALLAWILVDAHEYSSWLYRGGFLLVSMLVAAIIAVATHPASPLGTLLDHRGLRWIGERSYGIYLWHWPIFLVTRPGQDIPWHGWWVEAMRIALVLVVAAASYRWVEEPIRHGALGRGWQRLRTDGLVAHQRSLLTGFGVLVAFALIVGVSFTVGVPKATDTALGSTVAITAEPVVARSSVPLETSEATSSGDPASASSTPTVTTEDVAIYGDSVSLWSAEVLKAEISGSTVDAAINRSPGNIMGAVLDAQRAGTLRPVVIMHMGTAGPVKEGALRDTLDQLADRDRVVLVDSTARFAYVQPSNEAMERVAADYGNVVFADWRGYVAGHDSWLEDGLHLTEEGKPEFAAFLRSLALTGEPPTA</sequence>
<dbReference type="InterPro" id="IPR050879">
    <property type="entry name" value="Acyltransferase_3"/>
</dbReference>
<feature type="transmembrane region" description="Helical" evidence="9">
    <location>
        <begin position="261"/>
        <end position="279"/>
    </location>
</feature>
<keyword evidence="2" id="KW-1003">Cell membrane</keyword>
<dbReference type="GO" id="GO:0009103">
    <property type="term" value="P:lipopolysaccharide biosynthetic process"/>
    <property type="evidence" value="ECO:0007669"/>
    <property type="project" value="TreeGrafter"/>
</dbReference>
<dbReference type="GO" id="GO:0005886">
    <property type="term" value="C:plasma membrane"/>
    <property type="evidence" value="ECO:0007669"/>
    <property type="project" value="UniProtKB-SubCell"/>
</dbReference>
<feature type="transmembrane region" description="Helical" evidence="9">
    <location>
        <begin position="52"/>
        <end position="74"/>
    </location>
</feature>
<dbReference type="InterPro" id="IPR002656">
    <property type="entry name" value="Acyl_transf_3_dom"/>
</dbReference>
<dbReference type="Pfam" id="PF01757">
    <property type="entry name" value="Acyl_transf_3"/>
    <property type="match status" value="1"/>
</dbReference>
<feature type="transmembrane region" description="Helical" evidence="9">
    <location>
        <begin position="166"/>
        <end position="183"/>
    </location>
</feature>
<dbReference type="PANTHER" id="PTHR23028">
    <property type="entry name" value="ACETYLTRANSFERASE"/>
    <property type="match status" value="1"/>
</dbReference>
<feature type="transmembrane region" description="Helical" evidence="9">
    <location>
        <begin position="397"/>
        <end position="422"/>
    </location>
</feature>
<keyword evidence="5 9" id="KW-1133">Transmembrane helix</keyword>
<evidence type="ECO:0000256" key="2">
    <source>
        <dbReference type="ARBA" id="ARBA00022475"/>
    </source>
</evidence>
<reference evidence="11" key="1">
    <citation type="submission" date="2023-06" db="EMBL/GenBank/DDBJ databases">
        <title>Sysu t00039.</title>
        <authorList>
            <person name="Gao L."/>
            <person name="Fang B.-Z."/>
            <person name="Li W.-J."/>
        </authorList>
    </citation>
    <scope>NUCLEOTIDE SEQUENCE</scope>
    <source>
        <strain evidence="11">SYSU T00039</strain>
    </source>
</reference>
<evidence type="ECO:0000256" key="1">
    <source>
        <dbReference type="ARBA" id="ARBA00004651"/>
    </source>
</evidence>
<dbReference type="EC" id="2.3.1.-" evidence="11"/>
<feature type="domain" description="Acyltransferase 3" evidence="10">
    <location>
        <begin position="27"/>
        <end position="371"/>
    </location>
</feature>
<name>A0AAW7LZX0_9MICO</name>
<evidence type="ECO:0000259" key="10">
    <source>
        <dbReference type="Pfam" id="PF01757"/>
    </source>
</evidence>
<comment type="subcellular location">
    <subcellularLocation>
        <location evidence="1">Cell membrane</location>
        <topology evidence="1">Multi-pass membrane protein</topology>
    </subcellularLocation>
</comment>
<proteinExistence type="predicted"/>
<comment type="caution">
    <text evidence="11">The sequence shown here is derived from an EMBL/GenBank/DDBJ whole genome shotgun (WGS) entry which is preliminary data.</text>
</comment>
<keyword evidence="4 9" id="KW-0812">Transmembrane</keyword>
<dbReference type="Proteomes" id="UP001172737">
    <property type="component" value="Unassembled WGS sequence"/>
</dbReference>
<keyword evidence="7 11" id="KW-0012">Acyltransferase</keyword>
<evidence type="ECO:0000256" key="7">
    <source>
        <dbReference type="ARBA" id="ARBA00023315"/>
    </source>
</evidence>
<keyword evidence="6 9" id="KW-0472">Membrane</keyword>
<dbReference type="GO" id="GO:0016747">
    <property type="term" value="F:acyltransferase activity, transferring groups other than amino-acyl groups"/>
    <property type="evidence" value="ECO:0007669"/>
    <property type="project" value="InterPro"/>
</dbReference>
<dbReference type="AlphaFoldDB" id="A0AAW7LZX0"/>
<feature type="region of interest" description="Disordered" evidence="8">
    <location>
        <begin position="451"/>
        <end position="472"/>
    </location>
</feature>
<evidence type="ECO:0000256" key="4">
    <source>
        <dbReference type="ARBA" id="ARBA00022692"/>
    </source>
</evidence>
<dbReference type="SUPFAM" id="SSF52266">
    <property type="entry name" value="SGNH hydrolase"/>
    <property type="match status" value="1"/>
</dbReference>
<dbReference type="Gene3D" id="3.40.50.1110">
    <property type="entry name" value="SGNH hydrolase"/>
    <property type="match status" value="1"/>
</dbReference>
<dbReference type="PANTHER" id="PTHR23028:SF53">
    <property type="entry name" value="ACYL_TRANSF_3 DOMAIN-CONTAINING PROTEIN"/>
    <property type="match status" value="1"/>
</dbReference>
<organism evidence="11 12">
    <name type="scientific">Demequina lignilytica</name>
    <dbReference type="NCBI Taxonomy" id="3051663"/>
    <lineage>
        <taxon>Bacteria</taxon>
        <taxon>Bacillati</taxon>
        <taxon>Actinomycetota</taxon>
        <taxon>Actinomycetes</taxon>
        <taxon>Micrococcales</taxon>
        <taxon>Demequinaceae</taxon>
        <taxon>Demequina</taxon>
    </lineage>
</organism>
<gene>
    <name evidence="11" type="ORF">QQX10_03150</name>
</gene>
<protein>
    <submittedName>
        <fullName evidence="11">Acyltransferase family protein</fullName>
        <ecNumber evidence="11">2.3.1.-</ecNumber>
    </submittedName>
</protein>
<evidence type="ECO:0000256" key="3">
    <source>
        <dbReference type="ARBA" id="ARBA00022679"/>
    </source>
</evidence>
<evidence type="ECO:0000313" key="11">
    <source>
        <dbReference type="EMBL" id="MDN4487159.1"/>
    </source>
</evidence>